<dbReference type="PANTHER" id="PTHR30388">
    <property type="entry name" value="ALDEHYDE OXIDOREDUCTASE MOLYBDENUM COFACTOR ASSEMBLY PROTEIN"/>
    <property type="match status" value="1"/>
</dbReference>
<dbReference type="PANTHER" id="PTHR30388:SF6">
    <property type="entry name" value="XANTHINE DEHYDROGENASE SUBUNIT A-RELATED"/>
    <property type="match status" value="1"/>
</dbReference>
<proteinExistence type="predicted"/>
<feature type="region of interest" description="Disordered" evidence="1">
    <location>
        <begin position="390"/>
        <end position="410"/>
    </location>
</feature>
<name>A0ABV0KV04_9CYAN</name>
<feature type="domain" description="XdhC- CoxI" evidence="2">
    <location>
        <begin position="16"/>
        <end position="82"/>
    </location>
</feature>
<dbReference type="Pfam" id="PF02625">
    <property type="entry name" value="XdhC_CoxI"/>
    <property type="match status" value="2"/>
</dbReference>
<keyword evidence="5" id="KW-1185">Reference proteome</keyword>
<reference evidence="4 5" key="1">
    <citation type="submission" date="2022-04" db="EMBL/GenBank/DDBJ databases">
        <title>Positive selection, recombination, and allopatry shape intraspecific diversity of widespread and dominant cyanobacteria.</title>
        <authorList>
            <person name="Wei J."/>
            <person name="Shu W."/>
            <person name="Hu C."/>
        </authorList>
    </citation>
    <scope>NUCLEOTIDE SEQUENCE [LARGE SCALE GENOMIC DNA]</scope>
    <source>
        <strain evidence="4 5">AS-A4</strain>
    </source>
</reference>
<evidence type="ECO:0000313" key="5">
    <source>
        <dbReference type="Proteomes" id="UP001476950"/>
    </source>
</evidence>
<feature type="domain" description="XdhC- CoxI" evidence="2">
    <location>
        <begin position="123"/>
        <end position="183"/>
    </location>
</feature>
<evidence type="ECO:0000259" key="3">
    <source>
        <dbReference type="Pfam" id="PF13478"/>
    </source>
</evidence>
<comment type="caution">
    <text evidence="4">The sequence shown here is derived from an EMBL/GenBank/DDBJ whole genome shotgun (WGS) entry which is preliminary data.</text>
</comment>
<organism evidence="4 5">
    <name type="scientific">Stenomitos frigidus AS-A4</name>
    <dbReference type="NCBI Taxonomy" id="2933935"/>
    <lineage>
        <taxon>Bacteria</taxon>
        <taxon>Bacillati</taxon>
        <taxon>Cyanobacteriota</taxon>
        <taxon>Cyanophyceae</taxon>
        <taxon>Leptolyngbyales</taxon>
        <taxon>Leptolyngbyaceae</taxon>
        <taxon>Stenomitos</taxon>
    </lineage>
</organism>
<evidence type="ECO:0000259" key="2">
    <source>
        <dbReference type="Pfam" id="PF02625"/>
    </source>
</evidence>
<accession>A0ABV0KV04</accession>
<dbReference type="InterPro" id="IPR003777">
    <property type="entry name" value="XdhC_CoxI"/>
</dbReference>
<dbReference type="Pfam" id="PF13478">
    <property type="entry name" value="XdhC_C"/>
    <property type="match status" value="1"/>
</dbReference>
<evidence type="ECO:0000313" key="4">
    <source>
        <dbReference type="EMBL" id="MEP1062115.1"/>
    </source>
</evidence>
<dbReference type="Proteomes" id="UP001476950">
    <property type="component" value="Unassembled WGS sequence"/>
</dbReference>
<dbReference type="Gene3D" id="3.40.50.720">
    <property type="entry name" value="NAD(P)-binding Rossmann-like Domain"/>
    <property type="match status" value="1"/>
</dbReference>
<gene>
    <name evidence="4" type="ORF">NDI38_27445</name>
</gene>
<sequence length="410" mass="44595">MREFQDIIKAFKQIANDGRCSALATVVKTKGSVYRQPGARMLLVEDGQTIGSISGGCLEGDVFERSQPLMFYSGKPVVVQYDTTSSEDIVWGLGLGCNGVVDVLIESLNDASARSQIEFIADCLHQGQPGAIATVFRIEGETRASIASRLLLKPDGTVVDGIEDRQLARRVLEEARRMLGEAQFSTGSATRSQVQSYRLSNGAAEVLIEVIQPLVPLLVFGAGHDAIPVVECAKQLGWHVTVIDHRLGYTTRDRFGLADEIIHSEPENLQAHLIWNPRMVAVVMTHNYLRDRTLLRSLLPSPLGYVGILGPKSRTQRLLQDLQADGFIPTAAQLHRLYSPIGLDIGADAPEAIALAIVAEIQAVLAHRSGGALRERIGSIHSEELIQKAEGRRQKAEGKNMNGALTPLNS</sequence>
<dbReference type="RefSeq" id="WP_190452008.1">
    <property type="nucleotide sequence ID" value="NZ_JAMPLM010000053.1"/>
</dbReference>
<evidence type="ECO:0000256" key="1">
    <source>
        <dbReference type="SAM" id="MobiDB-lite"/>
    </source>
</evidence>
<feature type="domain" description="XdhC Rossmann" evidence="3">
    <location>
        <begin position="217"/>
        <end position="361"/>
    </location>
</feature>
<dbReference type="InterPro" id="IPR027051">
    <property type="entry name" value="XdhC_Rossmann_dom"/>
</dbReference>
<dbReference type="InterPro" id="IPR052698">
    <property type="entry name" value="MoCofactor_Util/Proc"/>
</dbReference>
<protein>
    <submittedName>
        <fullName evidence="4">XdhC family protein</fullName>
    </submittedName>
</protein>
<dbReference type="EMBL" id="JAMPLM010000053">
    <property type="protein sequence ID" value="MEP1062115.1"/>
    <property type="molecule type" value="Genomic_DNA"/>
</dbReference>